<evidence type="ECO:0000256" key="5">
    <source>
        <dbReference type="SAM" id="Phobius"/>
    </source>
</evidence>
<dbReference type="Proteomes" id="UP000294555">
    <property type="component" value="Unassembled WGS sequence"/>
</dbReference>
<evidence type="ECO:0000256" key="4">
    <source>
        <dbReference type="ARBA" id="ARBA00023136"/>
    </source>
</evidence>
<feature type="transmembrane region" description="Helical" evidence="5">
    <location>
        <begin position="106"/>
        <end position="125"/>
    </location>
</feature>
<feature type="transmembrane region" description="Helical" evidence="5">
    <location>
        <begin position="262"/>
        <end position="281"/>
    </location>
</feature>
<feature type="transmembrane region" description="Helical" evidence="5">
    <location>
        <begin position="140"/>
        <end position="161"/>
    </location>
</feature>
<comment type="subcellular location">
    <subcellularLocation>
        <location evidence="1">Membrane</location>
        <topology evidence="1">Multi-pass membrane protein</topology>
    </subcellularLocation>
</comment>
<feature type="transmembrane region" description="Helical" evidence="5">
    <location>
        <begin position="293"/>
        <end position="313"/>
    </location>
</feature>
<dbReference type="GO" id="GO:0005886">
    <property type="term" value="C:plasma membrane"/>
    <property type="evidence" value="ECO:0007669"/>
    <property type="project" value="TreeGrafter"/>
</dbReference>
<evidence type="ECO:0000256" key="2">
    <source>
        <dbReference type="ARBA" id="ARBA00022692"/>
    </source>
</evidence>
<reference evidence="6 7" key="1">
    <citation type="submission" date="2019-02" db="EMBL/GenBank/DDBJ databases">
        <title>Investigation of anaerobic lignin degradation for improved lignocellulosic biofuels.</title>
        <authorList>
            <person name="Deangelis K."/>
        </authorList>
    </citation>
    <scope>NUCLEOTIDE SEQUENCE [LARGE SCALE GENOMIC DNA]</scope>
    <source>
        <strain evidence="6 7">159R</strain>
    </source>
</reference>
<proteinExistence type="predicted"/>
<feature type="transmembrane region" description="Helical" evidence="5">
    <location>
        <begin position="75"/>
        <end position="94"/>
    </location>
</feature>
<dbReference type="InterPro" id="IPR001694">
    <property type="entry name" value="NADH_UbQ_OxRdtase_su1/FPO"/>
</dbReference>
<evidence type="ECO:0000313" key="7">
    <source>
        <dbReference type="Proteomes" id="UP000294555"/>
    </source>
</evidence>
<dbReference type="Pfam" id="PF00146">
    <property type="entry name" value="NADHdh"/>
    <property type="match status" value="1"/>
</dbReference>
<keyword evidence="2 5" id="KW-0812">Transmembrane</keyword>
<dbReference type="InterPro" id="IPR018086">
    <property type="entry name" value="NADH_UbQ_OxRdtase_su1_CS"/>
</dbReference>
<dbReference type="PROSITE" id="PS00668">
    <property type="entry name" value="COMPLEX1_ND1_2"/>
    <property type="match status" value="1"/>
</dbReference>
<evidence type="ECO:0000256" key="3">
    <source>
        <dbReference type="ARBA" id="ARBA00022989"/>
    </source>
</evidence>
<evidence type="ECO:0000256" key="1">
    <source>
        <dbReference type="ARBA" id="ARBA00004141"/>
    </source>
</evidence>
<sequence>MFMQPAPTLTLGLFALIQALLLLALTPLMTGISRQIRALMHSRRGPGIWQDYRDIAKLLKRQEVAPAQAGPVFRLMPYVLLGTMLLVAMTLPVFTRFSPFGAAGDLITLLYLFALFRFVFSLAGLDTGSTFAGIGASRELTLGILVEPTLILALLVVALITGSTNIGAISASLTAGWISPTATFLALLACGFATFIEMGKIPFDVAEAEQELQEGPLTEYSGSGLALVKWGMGLKQVVMAELFLAVFIPFGKAQMLTAPSLLWGLATAFIKLTLVFVLASVMENSLARGRFLLIPRVTWLGFGVAALSFVFYLTGL</sequence>
<dbReference type="OrthoDB" id="9778499at2"/>
<dbReference type="PANTHER" id="PTHR43359">
    <property type="entry name" value="FORMATE HYDROGENLYASE SUBUNIT 4"/>
    <property type="match status" value="1"/>
</dbReference>
<gene>
    <name evidence="6" type="ORF">EZJ58_2414</name>
</gene>
<protein>
    <submittedName>
        <fullName evidence="6">Hydrogenase-4 component C</fullName>
    </submittedName>
</protein>
<keyword evidence="4 5" id="KW-0472">Membrane</keyword>
<dbReference type="RefSeq" id="WP_132923092.1">
    <property type="nucleotide sequence ID" value="NZ_CP075169.1"/>
</dbReference>
<dbReference type="AlphaFoldDB" id="A0A4R1NF03"/>
<keyword evidence="3 5" id="KW-1133">Transmembrane helix</keyword>
<organism evidence="6 7">
    <name type="scientific">Sodalis ligni</name>
    <dbReference type="NCBI Taxonomy" id="2697027"/>
    <lineage>
        <taxon>Bacteria</taxon>
        <taxon>Pseudomonadati</taxon>
        <taxon>Pseudomonadota</taxon>
        <taxon>Gammaproteobacteria</taxon>
        <taxon>Enterobacterales</taxon>
        <taxon>Bruguierivoracaceae</taxon>
        <taxon>Sodalis</taxon>
    </lineage>
</organism>
<keyword evidence="7" id="KW-1185">Reference proteome</keyword>
<dbReference type="PANTHER" id="PTHR43359:SF1">
    <property type="entry name" value="FORMATE HYDROGENLYASE SUBUNIT 4-RELATED"/>
    <property type="match status" value="1"/>
</dbReference>
<dbReference type="EMBL" id="SJOI01000001">
    <property type="protein sequence ID" value="TCL04301.1"/>
    <property type="molecule type" value="Genomic_DNA"/>
</dbReference>
<evidence type="ECO:0000313" key="6">
    <source>
        <dbReference type="EMBL" id="TCL04301.1"/>
    </source>
</evidence>
<accession>A0A4R1NF03</accession>
<name>A0A4R1NF03_9GAMM</name>
<dbReference type="InterPro" id="IPR052561">
    <property type="entry name" value="ComplexI_Subunit1"/>
</dbReference>
<comment type="caution">
    <text evidence="6">The sequence shown here is derived from an EMBL/GenBank/DDBJ whole genome shotgun (WGS) entry which is preliminary data.</text>
</comment>
<feature type="transmembrane region" description="Helical" evidence="5">
    <location>
        <begin position="173"/>
        <end position="196"/>
    </location>
</feature>